<dbReference type="SUPFAM" id="SSF53067">
    <property type="entry name" value="Actin-like ATPase domain"/>
    <property type="match status" value="1"/>
</dbReference>
<evidence type="ECO:0000256" key="1">
    <source>
        <dbReference type="ARBA" id="ARBA00006479"/>
    </source>
</evidence>
<evidence type="ECO:0000313" key="3">
    <source>
        <dbReference type="Proteomes" id="UP000567795"/>
    </source>
</evidence>
<dbReference type="EMBL" id="JACBZD010000001">
    <property type="protein sequence ID" value="NYI04300.1"/>
    <property type="molecule type" value="Genomic_DNA"/>
</dbReference>
<dbReference type="InterPro" id="IPR000600">
    <property type="entry name" value="ROK"/>
</dbReference>
<dbReference type="Proteomes" id="UP000567795">
    <property type="component" value="Unassembled WGS sequence"/>
</dbReference>
<dbReference type="PROSITE" id="PS01125">
    <property type="entry name" value="ROK"/>
    <property type="match status" value="1"/>
</dbReference>
<dbReference type="CDD" id="cd24073">
    <property type="entry name" value="ASKHA_ATPase_ROK_CYANR"/>
    <property type="match status" value="1"/>
</dbReference>
<dbReference type="InterPro" id="IPR049874">
    <property type="entry name" value="ROK_cs"/>
</dbReference>
<keyword evidence="2" id="KW-0418">Kinase</keyword>
<organism evidence="2 3">
    <name type="scientific">Allostreptomyces psammosilenae</name>
    <dbReference type="NCBI Taxonomy" id="1892865"/>
    <lineage>
        <taxon>Bacteria</taxon>
        <taxon>Bacillati</taxon>
        <taxon>Actinomycetota</taxon>
        <taxon>Actinomycetes</taxon>
        <taxon>Kitasatosporales</taxon>
        <taxon>Streptomycetaceae</taxon>
        <taxon>Allostreptomyces</taxon>
    </lineage>
</organism>
<sequence>MSLGQPSAADLIGERTRAEIFALVLTAGPISRTGIADRLGLAPSTVTRLLPPLLAGDYLRETRAVSTGPGRPQRLLRVNADRHVVVGVKIAPTHVAGVLTDMGARVLARAETPLAECSPATALAVAAELVTTLLAEAPTRERALGVGVGVGGHVDSRAGSCRYSAILGWREVDVAGPLAAATGLPVVVDNDVNTLVVAQRWFGGGKDVDSFAVVTVGSGVGCGLLLDGALYSGASGMAGELGHLPLEPDGPTCGCGRRGCLEALASSGAVLRRLRRCPEAADCPDVDAAVALARGDDGPAGRAARAAFAAAGQALGRGLAGLCNLLNLHKIIIAGEGVTAHDLFGPAMMSAFEEHAFSEAARDCRVCYDPVEDDLWARGAACLVIRETVRAPLS</sequence>
<accession>A0A852ZSR5</accession>
<dbReference type="RefSeq" id="WP_218903952.1">
    <property type="nucleotide sequence ID" value="NZ_JACBZD010000001.1"/>
</dbReference>
<keyword evidence="3" id="KW-1185">Reference proteome</keyword>
<dbReference type="Gene3D" id="3.30.420.40">
    <property type="match status" value="2"/>
</dbReference>
<comment type="similarity">
    <text evidence="1">Belongs to the ROK (NagC/XylR) family.</text>
</comment>
<keyword evidence="2" id="KW-0808">Transferase</keyword>
<dbReference type="SUPFAM" id="SSF46785">
    <property type="entry name" value="Winged helix' DNA-binding domain"/>
    <property type="match status" value="1"/>
</dbReference>
<protein>
    <submittedName>
        <fullName evidence="2">Putative NBD/HSP70 family sugar kinase</fullName>
    </submittedName>
</protein>
<dbReference type="InterPro" id="IPR036390">
    <property type="entry name" value="WH_DNA-bd_sf"/>
</dbReference>
<name>A0A852ZSR5_9ACTN</name>
<dbReference type="InterPro" id="IPR043129">
    <property type="entry name" value="ATPase_NBD"/>
</dbReference>
<dbReference type="PANTHER" id="PTHR18964">
    <property type="entry name" value="ROK (REPRESSOR, ORF, KINASE) FAMILY"/>
    <property type="match status" value="1"/>
</dbReference>
<comment type="caution">
    <text evidence="2">The sequence shown here is derived from an EMBL/GenBank/DDBJ whole genome shotgun (WGS) entry which is preliminary data.</text>
</comment>
<proteinExistence type="inferred from homology"/>
<gene>
    <name evidence="2" type="ORF">FHU37_001243</name>
</gene>
<dbReference type="GO" id="GO:0016301">
    <property type="term" value="F:kinase activity"/>
    <property type="evidence" value="ECO:0007669"/>
    <property type="project" value="UniProtKB-KW"/>
</dbReference>
<dbReference type="PANTHER" id="PTHR18964:SF149">
    <property type="entry name" value="BIFUNCTIONAL UDP-N-ACETYLGLUCOSAMINE 2-EPIMERASE_N-ACETYLMANNOSAMINE KINASE"/>
    <property type="match status" value="1"/>
</dbReference>
<evidence type="ECO:0000313" key="2">
    <source>
        <dbReference type="EMBL" id="NYI04300.1"/>
    </source>
</evidence>
<dbReference type="Pfam" id="PF00480">
    <property type="entry name" value="ROK"/>
    <property type="match status" value="1"/>
</dbReference>
<reference evidence="2 3" key="1">
    <citation type="submission" date="2020-07" db="EMBL/GenBank/DDBJ databases">
        <title>Sequencing the genomes of 1000 actinobacteria strains.</title>
        <authorList>
            <person name="Klenk H.-P."/>
        </authorList>
    </citation>
    <scope>NUCLEOTIDE SEQUENCE [LARGE SCALE GENOMIC DNA]</scope>
    <source>
        <strain evidence="2 3">DSM 42178</strain>
    </source>
</reference>
<dbReference type="Gene3D" id="1.10.10.10">
    <property type="entry name" value="Winged helix-like DNA-binding domain superfamily/Winged helix DNA-binding domain"/>
    <property type="match status" value="1"/>
</dbReference>
<dbReference type="AlphaFoldDB" id="A0A852ZSR5"/>
<dbReference type="InterPro" id="IPR036388">
    <property type="entry name" value="WH-like_DNA-bd_sf"/>
</dbReference>